<organism evidence="1 2">
    <name type="scientific">Pseudoalteromonas piscicida</name>
    <dbReference type="NCBI Taxonomy" id="43662"/>
    <lineage>
        <taxon>Bacteria</taxon>
        <taxon>Pseudomonadati</taxon>
        <taxon>Pseudomonadota</taxon>
        <taxon>Gammaproteobacteria</taxon>
        <taxon>Alteromonadales</taxon>
        <taxon>Pseudoalteromonadaceae</taxon>
        <taxon>Pseudoalteromonas</taxon>
    </lineage>
</organism>
<evidence type="ECO:0000313" key="1">
    <source>
        <dbReference type="EMBL" id="PCK32751.1"/>
    </source>
</evidence>
<comment type="caution">
    <text evidence="1">The sequence shown here is derived from an EMBL/GenBank/DDBJ whole genome shotgun (WGS) entry which is preliminary data.</text>
</comment>
<gene>
    <name evidence="1" type="ORF">CEX98_05900</name>
</gene>
<dbReference type="AlphaFoldDB" id="A0A2A5JTZ1"/>
<dbReference type="EMBL" id="NKHF01000025">
    <property type="protein sequence ID" value="PCK32751.1"/>
    <property type="molecule type" value="Genomic_DNA"/>
</dbReference>
<evidence type="ECO:0000313" key="2">
    <source>
        <dbReference type="Proteomes" id="UP000228621"/>
    </source>
</evidence>
<dbReference type="RefSeq" id="WP_099641189.1">
    <property type="nucleotide sequence ID" value="NZ_NKHF01000025.1"/>
</dbReference>
<protein>
    <submittedName>
        <fullName evidence="1">Uncharacterized protein</fullName>
    </submittedName>
</protein>
<reference evidence="2" key="1">
    <citation type="journal article" date="2019" name="Genome Announc.">
        <title>Draft Genome Sequence of Pseudoalteromonas piscicida Strain 36Y ROTHPW, an Hypersaline Seawater Isolate from the South Coast of Sonora, Mexico.</title>
        <authorList>
            <person name="Sanchez-Diaz R."/>
            <person name="Molina-Garza Z.J."/>
            <person name="Cruz-Suarez L.E."/>
            <person name="Selvin J."/>
            <person name="Kiran G.S."/>
            <person name="Ibarra-Gamez J.C."/>
            <person name="Gomez-Gil B."/>
            <person name="Galaviz-Silva L."/>
        </authorList>
    </citation>
    <scope>NUCLEOTIDE SEQUENCE [LARGE SCALE GENOMIC DNA]</scope>
    <source>
        <strain evidence="2">36Y_RITHPW</strain>
    </source>
</reference>
<dbReference type="OrthoDB" id="6296940at2"/>
<proteinExistence type="predicted"/>
<accession>A0A2A5JTZ1</accession>
<dbReference type="Proteomes" id="UP000228621">
    <property type="component" value="Unassembled WGS sequence"/>
</dbReference>
<sequence>MSKYSFQTRCGKVTVWTEHRILFACFEGNINESMIHYFSRAFEQCRSEIDSSTWGYVSYSEHAIAATPEAYNLLVKVARRCIDLGCTSAAYVLKSAIAKSQTAKLRKEIGMPEPLEQVLFTDVNAAVEYVKCHLETPEAVSV</sequence>
<name>A0A2A5JTZ1_PSEO7</name>
<keyword evidence="2" id="KW-1185">Reference proteome</keyword>